<reference evidence="7 8" key="1">
    <citation type="journal article" date="2015" name="Genome Announc.">
        <title>Draft Genome Sequence and Gene Annotation of the Entomopathogenic Fungus Verticillium hemipterigenum.</title>
        <authorList>
            <person name="Horn F."/>
            <person name="Habel A."/>
            <person name="Scharf D.H."/>
            <person name="Dworschak J."/>
            <person name="Brakhage A.A."/>
            <person name="Guthke R."/>
            <person name="Hertweck C."/>
            <person name="Linde J."/>
        </authorList>
    </citation>
    <scope>NUCLEOTIDE SEQUENCE [LARGE SCALE GENOMIC DNA]</scope>
</reference>
<accession>A0A0A1TFT1</accession>
<dbReference type="EMBL" id="CDHN01000005">
    <property type="protein sequence ID" value="CEJ93629.1"/>
    <property type="molecule type" value="Genomic_DNA"/>
</dbReference>
<keyword evidence="6" id="KW-0482">Metalloprotease</keyword>
<gene>
    <name evidence="7" type="ORF">VHEMI09207</name>
</gene>
<proteinExistence type="predicted"/>
<protein>
    <recommendedName>
        <fullName evidence="9">Archaemetzincin-2</fullName>
    </recommendedName>
</protein>
<evidence type="ECO:0008006" key="9">
    <source>
        <dbReference type="Google" id="ProtNLM"/>
    </source>
</evidence>
<dbReference type="InterPro" id="IPR012962">
    <property type="entry name" value="Pept_M54_archaemetzincn"/>
</dbReference>
<comment type="cofactor">
    <cofactor evidence="1">
        <name>Zn(2+)</name>
        <dbReference type="ChEBI" id="CHEBI:29105"/>
    </cofactor>
</comment>
<dbReference type="OrthoDB" id="2365600at2759"/>
<dbReference type="PANTHER" id="PTHR15910:SF1">
    <property type="entry name" value="ARCHAEMETZINCIN-2"/>
    <property type="match status" value="1"/>
</dbReference>
<dbReference type="CDD" id="cd11375">
    <property type="entry name" value="Peptidase_M54"/>
    <property type="match status" value="1"/>
</dbReference>
<evidence type="ECO:0000256" key="1">
    <source>
        <dbReference type="ARBA" id="ARBA00001947"/>
    </source>
</evidence>
<dbReference type="HOGENOM" id="CLU_035433_2_1_1"/>
<dbReference type="SUPFAM" id="SSF55486">
    <property type="entry name" value="Metalloproteases ('zincins'), catalytic domain"/>
    <property type="match status" value="1"/>
</dbReference>
<keyword evidence="4" id="KW-0378">Hydrolase</keyword>
<evidence type="ECO:0000256" key="5">
    <source>
        <dbReference type="ARBA" id="ARBA00022833"/>
    </source>
</evidence>
<keyword evidence="5" id="KW-0862">Zinc</keyword>
<dbReference type="GO" id="GO:0006508">
    <property type="term" value="P:proteolysis"/>
    <property type="evidence" value="ECO:0007669"/>
    <property type="project" value="UniProtKB-KW"/>
</dbReference>
<evidence type="ECO:0000313" key="7">
    <source>
        <dbReference type="EMBL" id="CEJ93629.1"/>
    </source>
</evidence>
<evidence type="ECO:0000256" key="4">
    <source>
        <dbReference type="ARBA" id="ARBA00022801"/>
    </source>
</evidence>
<evidence type="ECO:0000256" key="6">
    <source>
        <dbReference type="ARBA" id="ARBA00023049"/>
    </source>
</evidence>
<dbReference type="PANTHER" id="PTHR15910">
    <property type="entry name" value="ARCHAEMETZINCIN"/>
    <property type="match status" value="1"/>
</dbReference>
<keyword evidence="2" id="KW-0645">Protease</keyword>
<dbReference type="Gene3D" id="3.40.390.10">
    <property type="entry name" value="Collagenase (Catalytic Domain)"/>
    <property type="match status" value="1"/>
</dbReference>
<sequence>MSPPIAACQHTRLHLDVSANTKQCGFKRPSKQQRIAAARLHDTPTAESLLTPIHLFDDLNTFPAPLVLPDDDLDIDPDWPPQSVKEWHDEEERNPVTPKRKTIYLVSPPSISKEMAKMKDWISPQTTVASTGSQQLKVADLQKYISAFYHGMTVKILNKPFSWRQWHEDDAKKSKSYDGRLLRLNQHALIGLQTPQNTMVGIQCRLSPDEVAMQVNLDNVLDALAENVPSDAYAIMMLLDIDMYEGDDDVFTGGRAYGASRIAVVSSFRDNPMHSYSSQSLLHRWPVSHSQRYVPSLCRGIAAGKTPPQPSSGAMKGALDAVVALPPKEPTAKGAYIEWLGRVAQTMAHELGHCFGLDHCVYYACAMQGCASSAEALRQPPYLCPVCLEKVATAIGGVLVKGWENHQVRQRYIQNRYSAIRDSCQLWKEQTVNAFWVGQRAWLDDIILP</sequence>
<dbReference type="Pfam" id="PF07998">
    <property type="entry name" value="Peptidase_M54"/>
    <property type="match status" value="1"/>
</dbReference>
<evidence type="ECO:0000256" key="3">
    <source>
        <dbReference type="ARBA" id="ARBA00022723"/>
    </source>
</evidence>
<evidence type="ECO:0000313" key="8">
    <source>
        <dbReference type="Proteomes" id="UP000039046"/>
    </source>
</evidence>
<dbReference type="InterPro" id="IPR024079">
    <property type="entry name" value="MetalloPept_cat_dom_sf"/>
</dbReference>
<keyword evidence="3" id="KW-0479">Metal-binding</keyword>
<organism evidence="7 8">
    <name type="scientific">[Torrubiella] hemipterigena</name>
    <dbReference type="NCBI Taxonomy" id="1531966"/>
    <lineage>
        <taxon>Eukaryota</taxon>
        <taxon>Fungi</taxon>
        <taxon>Dikarya</taxon>
        <taxon>Ascomycota</taxon>
        <taxon>Pezizomycotina</taxon>
        <taxon>Sordariomycetes</taxon>
        <taxon>Hypocreomycetidae</taxon>
        <taxon>Hypocreales</taxon>
        <taxon>Clavicipitaceae</taxon>
        <taxon>Clavicipitaceae incertae sedis</taxon>
        <taxon>'Torrubiella' clade</taxon>
    </lineage>
</organism>
<dbReference type="GO" id="GO:0046872">
    <property type="term" value="F:metal ion binding"/>
    <property type="evidence" value="ECO:0007669"/>
    <property type="project" value="UniProtKB-KW"/>
</dbReference>
<dbReference type="AlphaFoldDB" id="A0A0A1TFT1"/>
<evidence type="ECO:0000256" key="2">
    <source>
        <dbReference type="ARBA" id="ARBA00022670"/>
    </source>
</evidence>
<dbReference type="GO" id="GO:0008237">
    <property type="term" value="F:metallopeptidase activity"/>
    <property type="evidence" value="ECO:0007669"/>
    <property type="project" value="UniProtKB-KW"/>
</dbReference>
<dbReference type="Proteomes" id="UP000039046">
    <property type="component" value="Unassembled WGS sequence"/>
</dbReference>
<keyword evidence="8" id="KW-1185">Reference proteome</keyword>
<name>A0A0A1TFT1_9HYPO</name>